<comment type="caution">
    <text evidence="2">The sequence shown here is derived from an EMBL/GenBank/DDBJ whole genome shotgun (WGS) entry which is preliminary data.</text>
</comment>
<keyword evidence="1" id="KW-1133">Transmembrane helix</keyword>
<organism evidence="2 3">
    <name type="scientific">Actinoplanes siamensis</name>
    <dbReference type="NCBI Taxonomy" id="1223317"/>
    <lineage>
        <taxon>Bacteria</taxon>
        <taxon>Bacillati</taxon>
        <taxon>Actinomycetota</taxon>
        <taxon>Actinomycetes</taxon>
        <taxon>Micromonosporales</taxon>
        <taxon>Micromonosporaceae</taxon>
        <taxon>Actinoplanes</taxon>
    </lineage>
</organism>
<accession>A0A919KBQ4</accession>
<sequence length="135" mass="14154">MRRALIGAGLLIMGYGVCGALVDGEVDVAGVALFGIALLVLHDAVFLPLVVGAGRLLRRLVRPGRQPAARIAAITGLAVVVVALPLVLGFGRIADNPTVLPRSYGRNLLLILIVTTGTVLACRKGIERFRARGPR</sequence>
<gene>
    <name evidence="2" type="ORF">Asi03nite_01490</name>
</gene>
<reference evidence="2" key="1">
    <citation type="submission" date="2021-01" db="EMBL/GenBank/DDBJ databases">
        <title>Whole genome shotgun sequence of Actinoplanes siamensis NBRC 109076.</title>
        <authorList>
            <person name="Komaki H."/>
            <person name="Tamura T."/>
        </authorList>
    </citation>
    <scope>NUCLEOTIDE SEQUENCE</scope>
    <source>
        <strain evidence="2">NBRC 109076</strain>
    </source>
</reference>
<feature type="transmembrane region" description="Helical" evidence="1">
    <location>
        <begin position="29"/>
        <end position="57"/>
    </location>
</feature>
<feature type="transmembrane region" description="Helical" evidence="1">
    <location>
        <begin position="69"/>
        <end position="88"/>
    </location>
</feature>
<keyword evidence="1" id="KW-0472">Membrane</keyword>
<dbReference type="EMBL" id="BOMW01000002">
    <property type="protein sequence ID" value="GIF02611.1"/>
    <property type="molecule type" value="Genomic_DNA"/>
</dbReference>
<dbReference type="Proteomes" id="UP000629619">
    <property type="component" value="Unassembled WGS sequence"/>
</dbReference>
<evidence type="ECO:0000256" key="1">
    <source>
        <dbReference type="SAM" id="Phobius"/>
    </source>
</evidence>
<evidence type="ECO:0000313" key="2">
    <source>
        <dbReference type="EMBL" id="GIF02611.1"/>
    </source>
</evidence>
<dbReference type="AlphaFoldDB" id="A0A919KBQ4"/>
<dbReference type="RefSeq" id="WP_203676163.1">
    <property type="nucleotide sequence ID" value="NZ_BOMW01000002.1"/>
</dbReference>
<feature type="transmembrane region" description="Helical" evidence="1">
    <location>
        <begin position="108"/>
        <end position="126"/>
    </location>
</feature>
<evidence type="ECO:0000313" key="3">
    <source>
        <dbReference type="Proteomes" id="UP000629619"/>
    </source>
</evidence>
<keyword evidence="3" id="KW-1185">Reference proteome</keyword>
<proteinExistence type="predicted"/>
<name>A0A919KBQ4_9ACTN</name>
<protein>
    <submittedName>
        <fullName evidence="2">Uncharacterized protein</fullName>
    </submittedName>
</protein>
<keyword evidence="1" id="KW-0812">Transmembrane</keyword>